<evidence type="ECO:0000256" key="1">
    <source>
        <dbReference type="ARBA" id="ARBA00007422"/>
    </source>
</evidence>
<feature type="binding site" evidence="6">
    <location>
        <begin position="6"/>
        <end position="8"/>
    </location>
    <ligand>
        <name>substrate</name>
    </ligand>
</feature>
<comment type="caution">
    <text evidence="6">Lacks conserved residue(s) required for the propagation of feature annotation.</text>
</comment>
<dbReference type="PANTHER" id="PTHR21139">
    <property type="entry name" value="TRIOSEPHOSPHATE ISOMERASE"/>
    <property type="match status" value="1"/>
</dbReference>
<comment type="pathway">
    <text evidence="6 7">Carbohydrate degradation; glycolysis; D-glyceraldehyde 3-phosphate from glycerone phosphate: step 1/1.</text>
</comment>
<keyword evidence="4 6" id="KW-0324">Glycolysis</keyword>
<evidence type="ECO:0000313" key="8">
    <source>
        <dbReference type="EMBL" id="OUT12463.1"/>
    </source>
</evidence>
<dbReference type="Proteomes" id="UP000195967">
    <property type="component" value="Unassembled WGS sequence"/>
</dbReference>
<dbReference type="GO" id="GO:0006094">
    <property type="term" value="P:gluconeogenesis"/>
    <property type="evidence" value="ECO:0007669"/>
    <property type="project" value="UniProtKB-UniRule"/>
</dbReference>
<organism evidence="8 9">
    <name type="scientific">Campylobacter concisus</name>
    <dbReference type="NCBI Taxonomy" id="199"/>
    <lineage>
        <taxon>Bacteria</taxon>
        <taxon>Pseudomonadati</taxon>
        <taxon>Campylobacterota</taxon>
        <taxon>Epsilonproteobacteria</taxon>
        <taxon>Campylobacterales</taxon>
        <taxon>Campylobacteraceae</taxon>
        <taxon>Campylobacter</taxon>
    </lineage>
</organism>
<dbReference type="GO" id="GO:0046166">
    <property type="term" value="P:glyceraldehyde-3-phosphate biosynthetic process"/>
    <property type="evidence" value="ECO:0007669"/>
    <property type="project" value="TreeGrafter"/>
</dbReference>
<dbReference type="InterPro" id="IPR035990">
    <property type="entry name" value="TIM_sf"/>
</dbReference>
<feature type="binding site" evidence="6">
    <location>
        <position position="188"/>
    </location>
    <ligand>
        <name>substrate</name>
    </ligand>
</feature>
<dbReference type="GO" id="GO:0006096">
    <property type="term" value="P:glycolytic process"/>
    <property type="evidence" value="ECO:0007669"/>
    <property type="project" value="UniProtKB-UniRule"/>
</dbReference>
<dbReference type="InterPro" id="IPR013785">
    <property type="entry name" value="Aldolase_TIM"/>
</dbReference>
<dbReference type="InterPro" id="IPR022896">
    <property type="entry name" value="TrioseP_Isoase_bac/euk"/>
</dbReference>
<dbReference type="UniPathway" id="UPA00109">
    <property type="reaction ID" value="UER00189"/>
</dbReference>
<dbReference type="PROSITE" id="PS00171">
    <property type="entry name" value="TIM_1"/>
    <property type="match status" value="1"/>
</dbReference>
<gene>
    <name evidence="6" type="primary">tpiA</name>
    <name evidence="8" type="ORF">B9N62_01405</name>
</gene>
<sequence>MKFLANLKCNHTRASFREYAKILDANLSANDDVSVFAPASAFDEKRHLFRLGAQNFYPCESGAFTGEIGKAMLDEFEIKDVLIGHSERREILNESEDFLRAKFDFAAKNGWNVIYCIGENLSTNESGATKEFLSRQLENIDLDYKNLVIAYEPIWAIGTGKSANIEQIDEVLSFLKTKANVPLLYGGSVNAANIADIAGIKSCDGVLVGTASWDASGFLELISTHSHRYTSLS</sequence>
<dbReference type="EC" id="5.3.1.1" evidence="6 7"/>
<keyword evidence="2 6" id="KW-0312">Gluconeogenesis</keyword>
<dbReference type="GO" id="GO:0004807">
    <property type="term" value="F:triose-phosphate isomerase activity"/>
    <property type="evidence" value="ECO:0007669"/>
    <property type="project" value="UniProtKB-UniRule"/>
</dbReference>
<dbReference type="InterPro" id="IPR000652">
    <property type="entry name" value="Triosephosphate_isomerase"/>
</dbReference>
<comment type="subcellular location">
    <subcellularLocation>
        <location evidence="6 7">Cytoplasm</location>
    </subcellularLocation>
</comment>
<comment type="similarity">
    <text evidence="1 6 7">Belongs to the triosephosphate isomerase family.</text>
</comment>
<reference evidence="8 9" key="1">
    <citation type="submission" date="2017-04" db="EMBL/GenBank/DDBJ databases">
        <title>Complete genome of Campylobacter concisus ATCC 33237T and draft genomes for an additional eight well characterized C. concisus strains.</title>
        <authorList>
            <person name="Cornelius A.J."/>
            <person name="Miller W.G."/>
            <person name="Lastovica A.J."/>
            <person name="On S.L."/>
            <person name="French N.P."/>
            <person name="Vandenberg O."/>
            <person name="Biggs P.J."/>
        </authorList>
    </citation>
    <scope>NUCLEOTIDE SEQUENCE [LARGE SCALE GENOMIC DNA]</scope>
    <source>
        <strain evidence="8 9">Lasto28.99</strain>
    </source>
</reference>
<name>A0A1Y5MYY7_9BACT</name>
<protein>
    <recommendedName>
        <fullName evidence="6 7">Triosephosphate isomerase</fullName>
        <shortName evidence="6">TIM</shortName>
        <shortName evidence="6">TPI</shortName>
        <ecNumber evidence="6 7">5.3.1.1</ecNumber>
    </recommendedName>
    <alternativeName>
        <fullName evidence="6">Triose-phosphate isomerase</fullName>
    </alternativeName>
</protein>
<dbReference type="PROSITE" id="PS51440">
    <property type="entry name" value="TIM_2"/>
    <property type="match status" value="1"/>
</dbReference>
<dbReference type="RefSeq" id="WP_087584049.1">
    <property type="nucleotide sequence ID" value="NZ_CABMKR010000002.1"/>
</dbReference>
<evidence type="ECO:0000256" key="2">
    <source>
        <dbReference type="ARBA" id="ARBA00022432"/>
    </source>
</evidence>
<dbReference type="CDD" id="cd00311">
    <property type="entry name" value="TIM"/>
    <property type="match status" value="1"/>
</dbReference>
<dbReference type="PANTHER" id="PTHR21139:SF42">
    <property type="entry name" value="TRIOSEPHOSPHATE ISOMERASE"/>
    <property type="match status" value="1"/>
</dbReference>
<dbReference type="SUPFAM" id="SSF51351">
    <property type="entry name" value="Triosephosphate isomerase (TIM)"/>
    <property type="match status" value="1"/>
</dbReference>
<accession>A0A1Y5MYY7</accession>
<comment type="subunit">
    <text evidence="6 7">Homodimer.</text>
</comment>
<keyword evidence="3 6" id="KW-0963">Cytoplasm</keyword>
<comment type="caution">
    <text evidence="8">The sequence shown here is derived from an EMBL/GenBank/DDBJ whole genome shotgun (WGS) entry which is preliminary data.</text>
</comment>
<dbReference type="Gene3D" id="3.20.20.70">
    <property type="entry name" value="Aldolase class I"/>
    <property type="match status" value="1"/>
</dbReference>
<comment type="pathway">
    <text evidence="6 7">Carbohydrate biosynthesis; gluconeogenesis.</text>
</comment>
<dbReference type="EMBL" id="NDYO01000002">
    <property type="protein sequence ID" value="OUT12463.1"/>
    <property type="molecule type" value="Genomic_DNA"/>
</dbReference>
<evidence type="ECO:0000256" key="4">
    <source>
        <dbReference type="ARBA" id="ARBA00023152"/>
    </source>
</evidence>
<dbReference type="Pfam" id="PF00121">
    <property type="entry name" value="TIM"/>
    <property type="match status" value="1"/>
</dbReference>
<evidence type="ECO:0000256" key="7">
    <source>
        <dbReference type="RuleBase" id="RU363013"/>
    </source>
</evidence>
<dbReference type="GO" id="GO:0019563">
    <property type="term" value="P:glycerol catabolic process"/>
    <property type="evidence" value="ECO:0007669"/>
    <property type="project" value="TreeGrafter"/>
</dbReference>
<dbReference type="HAMAP" id="MF_00147_B">
    <property type="entry name" value="TIM_B"/>
    <property type="match status" value="1"/>
</dbReference>
<feature type="active site" description="Electrophile" evidence="6">
    <location>
        <position position="85"/>
    </location>
</feature>
<feature type="active site" description="Proton acceptor" evidence="6">
    <location>
        <position position="152"/>
    </location>
</feature>
<comment type="catalytic activity">
    <reaction evidence="6 7">
        <text>D-glyceraldehyde 3-phosphate = dihydroxyacetone phosphate</text>
        <dbReference type="Rhea" id="RHEA:18585"/>
        <dbReference type="ChEBI" id="CHEBI:57642"/>
        <dbReference type="ChEBI" id="CHEBI:59776"/>
        <dbReference type="EC" id="5.3.1.1"/>
    </reaction>
</comment>
<dbReference type="UniPathway" id="UPA00138"/>
<dbReference type="NCBIfam" id="NF000728">
    <property type="entry name" value="PRK00042.3-2"/>
    <property type="match status" value="1"/>
</dbReference>
<dbReference type="InterPro" id="IPR020861">
    <property type="entry name" value="Triosephosphate_isomerase_AS"/>
</dbReference>
<keyword evidence="5 6" id="KW-0413">Isomerase</keyword>
<dbReference type="AlphaFoldDB" id="A0A1Y5MYY7"/>
<evidence type="ECO:0000256" key="5">
    <source>
        <dbReference type="ARBA" id="ARBA00023235"/>
    </source>
</evidence>
<feature type="binding site" evidence="6">
    <location>
        <position position="158"/>
    </location>
    <ligand>
        <name>substrate</name>
    </ligand>
</feature>
<evidence type="ECO:0000313" key="9">
    <source>
        <dbReference type="Proteomes" id="UP000195967"/>
    </source>
</evidence>
<proteinExistence type="inferred from homology"/>
<evidence type="ECO:0000256" key="3">
    <source>
        <dbReference type="ARBA" id="ARBA00022490"/>
    </source>
</evidence>
<comment type="function">
    <text evidence="6">Involved in the gluconeogenesis. Catalyzes stereospecifically the conversion of dihydroxyacetone phosphate (DHAP) to D-glyceraldehyde-3-phosphate (G3P).</text>
</comment>
<evidence type="ECO:0000256" key="6">
    <source>
        <dbReference type="HAMAP-Rule" id="MF_00147"/>
    </source>
</evidence>
<dbReference type="GO" id="GO:0005829">
    <property type="term" value="C:cytosol"/>
    <property type="evidence" value="ECO:0007669"/>
    <property type="project" value="TreeGrafter"/>
</dbReference>